<organism evidence="1">
    <name type="scientific">bioreactor metagenome</name>
    <dbReference type="NCBI Taxonomy" id="1076179"/>
    <lineage>
        <taxon>unclassified sequences</taxon>
        <taxon>metagenomes</taxon>
        <taxon>ecological metagenomes</taxon>
    </lineage>
</organism>
<sequence length="87" mass="10246">MEAAVWDTYVTKKDGKVMHFDIIVPADLKDENVIHNYGREYLKAKGQEGQPLTSKESKYCHTEKIKPQWIADIREKGYYIYEMENCD</sequence>
<proteinExistence type="predicted"/>
<evidence type="ECO:0008006" key="2">
    <source>
        <dbReference type="Google" id="ProtNLM"/>
    </source>
</evidence>
<dbReference type="SUPFAM" id="SSF160766">
    <property type="entry name" value="NE1680-like"/>
    <property type="match status" value="1"/>
</dbReference>
<dbReference type="Gene3D" id="3.10.510.10">
    <property type="entry name" value="NE1680-like"/>
    <property type="match status" value="1"/>
</dbReference>
<name>A0A644Y1Y5_9ZZZZ</name>
<dbReference type="InterPro" id="IPR018592">
    <property type="entry name" value="DUF2024"/>
</dbReference>
<protein>
    <recommendedName>
        <fullName evidence="2">DUF2024 domain-containing protein</fullName>
    </recommendedName>
</protein>
<dbReference type="Pfam" id="PF09630">
    <property type="entry name" value="DUF2024"/>
    <property type="match status" value="1"/>
</dbReference>
<dbReference type="EMBL" id="VSSQ01003830">
    <property type="protein sequence ID" value="MPM22542.1"/>
    <property type="molecule type" value="Genomic_DNA"/>
</dbReference>
<comment type="caution">
    <text evidence="1">The sequence shown here is derived from an EMBL/GenBank/DDBJ whole genome shotgun (WGS) entry which is preliminary data.</text>
</comment>
<evidence type="ECO:0000313" key="1">
    <source>
        <dbReference type="EMBL" id="MPM22542.1"/>
    </source>
</evidence>
<dbReference type="AlphaFoldDB" id="A0A644Y1Y5"/>
<gene>
    <name evidence="1" type="ORF">SDC9_68997</name>
</gene>
<accession>A0A644Y1Y5</accession>
<reference evidence="1" key="1">
    <citation type="submission" date="2019-08" db="EMBL/GenBank/DDBJ databases">
        <authorList>
            <person name="Kucharzyk K."/>
            <person name="Murdoch R.W."/>
            <person name="Higgins S."/>
            <person name="Loffler F."/>
        </authorList>
    </citation>
    <scope>NUCLEOTIDE SEQUENCE</scope>
</reference>
<dbReference type="InterPro" id="IPR023122">
    <property type="entry name" value="NE1680-like_sf"/>
</dbReference>